<dbReference type="EMBL" id="RCHI01000001">
    <property type="protein sequence ID" value="RLL72945.1"/>
    <property type="molecule type" value="Genomic_DNA"/>
</dbReference>
<gene>
    <name evidence="2" type="ORF">DYS74_01070</name>
</gene>
<dbReference type="InterPro" id="IPR003033">
    <property type="entry name" value="SCP2_sterol-bd_dom"/>
</dbReference>
<accession>A0A421BXB5</accession>
<comment type="caution">
    <text evidence="2">The sequence shown here is derived from an EMBL/GenBank/DDBJ whole genome shotgun (WGS) entry which is preliminary data.</text>
</comment>
<proteinExistence type="predicted"/>
<name>A0A421BXB5_9RHOB</name>
<keyword evidence="3" id="KW-1185">Reference proteome</keyword>
<evidence type="ECO:0000313" key="2">
    <source>
        <dbReference type="EMBL" id="RLL72945.1"/>
    </source>
</evidence>
<protein>
    <submittedName>
        <fullName evidence="2">Sterol carrier family protein</fullName>
    </submittedName>
</protein>
<sequence length="95" mass="9790">MSDIIDKAVSALAVKLPNGFSSTAKFVIKDEGSIIIDADGVRAGDDEADVTLIADANTFRGILEGDVNPTMAFMTGKLKIDGSMGLAMQLGAALS</sequence>
<dbReference type="SUPFAM" id="SSF55718">
    <property type="entry name" value="SCP-like"/>
    <property type="match status" value="1"/>
</dbReference>
<evidence type="ECO:0000313" key="3">
    <source>
        <dbReference type="Proteomes" id="UP000279673"/>
    </source>
</evidence>
<dbReference type="Proteomes" id="UP000279673">
    <property type="component" value="Unassembled WGS sequence"/>
</dbReference>
<feature type="domain" description="SCP2" evidence="1">
    <location>
        <begin position="22"/>
        <end position="94"/>
    </location>
</feature>
<organism evidence="2 3">
    <name type="scientific">Paenirhodobacter hankyongi</name>
    <dbReference type="NCBI Taxonomy" id="2294033"/>
    <lineage>
        <taxon>Bacteria</taxon>
        <taxon>Pseudomonadati</taxon>
        <taxon>Pseudomonadota</taxon>
        <taxon>Alphaproteobacteria</taxon>
        <taxon>Rhodobacterales</taxon>
        <taxon>Rhodobacter group</taxon>
        <taxon>Paenirhodobacter</taxon>
    </lineage>
</organism>
<dbReference type="Gene3D" id="3.30.1050.10">
    <property type="entry name" value="SCP2 sterol-binding domain"/>
    <property type="match status" value="1"/>
</dbReference>
<reference evidence="2 3" key="1">
    <citation type="submission" date="2018-10" db="EMBL/GenBank/DDBJ databases">
        <title>Rhodobacter sp . BO-81.</title>
        <authorList>
            <person name="Im W.T."/>
        </authorList>
    </citation>
    <scope>NUCLEOTIDE SEQUENCE [LARGE SCALE GENOMIC DNA]</scope>
    <source>
        <strain evidence="2 3">BO-81</strain>
    </source>
</reference>
<evidence type="ECO:0000259" key="1">
    <source>
        <dbReference type="Pfam" id="PF02036"/>
    </source>
</evidence>
<dbReference type="InterPro" id="IPR036527">
    <property type="entry name" value="SCP2_sterol-bd_dom_sf"/>
</dbReference>
<dbReference type="Pfam" id="PF02036">
    <property type="entry name" value="SCP2"/>
    <property type="match status" value="1"/>
</dbReference>
<dbReference type="RefSeq" id="WP_121530309.1">
    <property type="nucleotide sequence ID" value="NZ_RCHI01000001.1"/>
</dbReference>
<dbReference type="AlphaFoldDB" id="A0A421BXB5"/>